<proteinExistence type="predicted"/>
<evidence type="ECO:0008006" key="3">
    <source>
        <dbReference type="Google" id="ProtNLM"/>
    </source>
</evidence>
<gene>
    <name evidence="1" type="ORF">EU509_16165</name>
</gene>
<dbReference type="Proteomes" id="UP000322915">
    <property type="component" value="Unassembled WGS sequence"/>
</dbReference>
<dbReference type="RefSeq" id="WP_149606555.1">
    <property type="nucleotide sequence ID" value="NZ_SEUJ01000076.1"/>
</dbReference>
<evidence type="ECO:0000313" key="2">
    <source>
        <dbReference type="Proteomes" id="UP000322915"/>
    </source>
</evidence>
<comment type="caution">
    <text evidence="1">The sequence shown here is derived from an EMBL/GenBank/DDBJ whole genome shotgun (WGS) entry which is preliminary data.</text>
</comment>
<organism evidence="1 2">
    <name type="scientific">Pseudoalteromonas fuliginea</name>
    <dbReference type="NCBI Taxonomy" id="1872678"/>
    <lineage>
        <taxon>Bacteria</taxon>
        <taxon>Pseudomonadati</taxon>
        <taxon>Pseudomonadota</taxon>
        <taxon>Gammaproteobacteria</taxon>
        <taxon>Alteromonadales</taxon>
        <taxon>Pseudoalteromonadaceae</taxon>
        <taxon>Pseudoalteromonas</taxon>
    </lineage>
</organism>
<evidence type="ECO:0000313" key="1">
    <source>
        <dbReference type="EMBL" id="KAA1151421.1"/>
    </source>
</evidence>
<reference evidence="1 2" key="1">
    <citation type="submission" date="2019-01" db="EMBL/GenBank/DDBJ databases">
        <title>Genome sequences of marine Pseudoalteromonas species.</title>
        <authorList>
            <person name="Boraston A.B."/>
            <person name="Hehemann J.-H."/>
            <person name="Vickers C.J."/>
            <person name="Salama-Alber O."/>
            <person name="Abe K."/>
            <person name="Hettle A.J."/>
        </authorList>
    </citation>
    <scope>NUCLEOTIDE SEQUENCE [LARGE SCALE GENOMIC DNA]</scope>
    <source>
        <strain evidence="1 2">PS47</strain>
    </source>
</reference>
<keyword evidence="2" id="KW-1185">Reference proteome</keyword>
<protein>
    <recommendedName>
        <fullName evidence="3">Alpha/beta hydrolase</fullName>
    </recommendedName>
</protein>
<accession>A0ABQ6REF0</accession>
<sequence>MSWSKLNKTINAHSVIPLDALSCRDFGVMLPVNFPFSKAKFTCQALAMLSQLNDYDLKMVCADIIQICANPNATNSIKHSRNPLRRLWRTKYPFRNYHFLIRYSLEASNISITDILFDKQLEGAKNNFAVERTMLYEVKRRSSHTYDKAMNDDEIRKVQGAWERIPTPTTQIKTQHAAVNGMQNELNKATWLMGTHLDRAYEGDGIKAYTLFHNPTDYTKLDLIECAFDKRSGTKSHNAQHLAAVLAQNNQQGKQVKWLAHSQGAIIFCAALEHYRIHYGKPLTGQQLAVHGSGSNVERLKRIAHSVGVKVVSVRNNPYDLVPNLADRSKISSSSLVRSLKFKGLVTDGSVGESPHTLPFLGLVTYAAQLEMLGNNEKADIVRKFIKTLPPTDARL</sequence>
<dbReference type="EMBL" id="SEUJ01000076">
    <property type="protein sequence ID" value="KAA1151421.1"/>
    <property type="molecule type" value="Genomic_DNA"/>
</dbReference>
<name>A0ABQ6REF0_9GAMM</name>